<evidence type="ECO:0000313" key="4">
    <source>
        <dbReference type="RefSeq" id="XP_010460949.1"/>
    </source>
</evidence>
<evidence type="ECO:0000256" key="2">
    <source>
        <dbReference type="SAM" id="SignalP"/>
    </source>
</evidence>
<organism evidence="3 4">
    <name type="scientific">Camelina sativa</name>
    <name type="common">False flax</name>
    <name type="synonym">Myagrum sativum</name>
    <dbReference type="NCBI Taxonomy" id="90675"/>
    <lineage>
        <taxon>Eukaryota</taxon>
        <taxon>Viridiplantae</taxon>
        <taxon>Streptophyta</taxon>
        <taxon>Embryophyta</taxon>
        <taxon>Tracheophyta</taxon>
        <taxon>Spermatophyta</taxon>
        <taxon>Magnoliopsida</taxon>
        <taxon>eudicotyledons</taxon>
        <taxon>Gunneridae</taxon>
        <taxon>Pentapetalae</taxon>
        <taxon>rosids</taxon>
        <taxon>malvids</taxon>
        <taxon>Brassicales</taxon>
        <taxon>Brassicaceae</taxon>
        <taxon>Camelineae</taxon>
        <taxon>Camelina</taxon>
    </lineage>
</organism>
<dbReference type="RefSeq" id="XP_010460949.1">
    <property type="nucleotide sequence ID" value="XM_010462647.2"/>
</dbReference>
<evidence type="ECO:0000313" key="3">
    <source>
        <dbReference type="Proteomes" id="UP000694864"/>
    </source>
</evidence>
<sequence length="159" mass="17612">MTNLSFMVAFLLSLLLSFSCQSIIIEAREGKGCIGKCPPNPSPSMMDSEETVNKVCMDRNGHNTECHCKCPKHKTHTPSPSPSMMDLERANKQSTDHNGHRGKCPPSPSPSVIDFEEGVLIKECMDNKGRINKCHCKCPKSKARTPSPSMIDYDTLNKM</sequence>
<protein>
    <submittedName>
        <fullName evidence="4">Uncharacterized protein LOC104741735</fullName>
    </submittedName>
</protein>
<evidence type="ECO:0000256" key="1">
    <source>
        <dbReference type="SAM" id="MobiDB-lite"/>
    </source>
</evidence>
<reference evidence="4" key="2">
    <citation type="submission" date="2025-08" db="UniProtKB">
        <authorList>
            <consortium name="RefSeq"/>
        </authorList>
    </citation>
    <scope>IDENTIFICATION</scope>
    <source>
        <tissue evidence="4">Leaf</tissue>
    </source>
</reference>
<feature type="region of interest" description="Disordered" evidence="1">
    <location>
        <begin position="72"/>
        <end position="109"/>
    </location>
</feature>
<feature type="chain" id="PRO_5047196978" evidence="2">
    <location>
        <begin position="23"/>
        <end position="159"/>
    </location>
</feature>
<feature type="compositionally biased region" description="Basic and acidic residues" evidence="1">
    <location>
        <begin position="86"/>
        <end position="99"/>
    </location>
</feature>
<reference evidence="3" key="1">
    <citation type="journal article" date="2014" name="Nat. Commun.">
        <title>The emerging biofuel crop Camelina sativa retains a highly undifferentiated hexaploid genome structure.</title>
        <authorList>
            <person name="Kagale S."/>
            <person name="Koh C."/>
            <person name="Nixon J."/>
            <person name="Bollina V."/>
            <person name="Clarke W.E."/>
            <person name="Tuteja R."/>
            <person name="Spillane C."/>
            <person name="Robinson S.J."/>
            <person name="Links M.G."/>
            <person name="Clarke C."/>
            <person name="Higgins E.E."/>
            <person name="Huebert T."/>
            <person name="Sharpe A.G."/>
            <person name="Parkin I.A."/>
        </authorList>
    </citation>
    <scope>NUCLEOTIDE SEQUENCE [LARGE SCALE GENOMIC DNA]</scope>
    <source>
        <strain evidence="3">cv. DH55</strain>
    </source>
</reference>
<gene>
    <name evidence="4" type="primary">LOC104741735</name>
</gene>
<dbReference type="GeneID" id="104741735"/>
<keyword evidence="3" id="KW-1185">Reference proteome</keyword>
<keyword evidence="2" id="KW-0732">Signal</keyword>
<proteinExistence type="predicted"/>
<dbReference type="Proteomes" id="UP000694864">
    <property type="component" value="Chromosome 14"/>
</dbReference>
<feature type="signal peptide" evidence="2">
    <location>
        <begin position="1"/>
        <end position="22"/>
    </location>
</feature>
<name>A0ABM0VTN5_CAMSA</name>
<accession>A0ABM0VTN5</accession>